<comment type="catalytic activity">
    <reaction evidence="1">
        <text>a beta-D-glucosyl-(1&lt;-&gt;1')-N-acylsphing-4-enine + H2O = an N-acylsphing-4-enine + D-glucose</text>
        <dbReference type="Rhea" id="RHEA:13269"/>
        <dbReference type="ChEBI" id="CHEBI:4167"/>
        <dbReference type="ChEBI" id="CHEBI:15377"/>
        <dbReference type="ChEBI" id="CHEBI:22801"/>
        <dbReference type="ChEBI" id="CHEBI:52639"/>
        <dbReference type="EC" id="3.2.1.45"/>
    </reaction>
    <physiologicalReaction direction="left-to-right" evidence="1">
        <dbReference type="Rhea" id="RHEA:13270"/>
    </physiologicalReaction>
</comment>
<evidence type="ECO:0000256" key="10">
    <source>
        <dbReference type="ARBA" id="ARBA00050474"/>
    </source>
</evidence>
<keyword evidence="15" id="KW-1185">Reference proteome</keyword>
<keyword evidence="9 12" id="KW-0443">Lipid metabolism</keyword>
<dbReference type="WBParaSite" id="SMUV_0001088601-mRNA-1">
    <property type="protein sequence ID" value="SMUV_0001088601-mRNA-1"/>
    <property type="gene ID" value="SMUV_0001088601"/>
</dbReference>
<dbReference type="GO" id="GO:0005102">
    <property type="term" value="F:signaling receptor binding"/>
    <property type="evidence" value="ECO:0007669"/>
    <property type="project" value="UniProtKB-ARBA"/>
</dbReference>
<dbReference type="GO" id="GO:0010605">
    <property type="term" value="P:negative regulation of macromolecule metabolic process"/>
    <property type="evidence" value="ECO:0007669"/>
    <property type="project" value="UniProtKB-ARBA"/>
</dbReference>
<evidence type="ECO:0000256" key="7">
    <source>
        <dbReference type="ARBA" id="ARBA00022801"/>
    </source>
</evidence>
<dbReference type="PANTHER" id="PTHR11069">
    <property type="entry name" value="GLUCOSYLCERAMIDASE"/>
    <property type="match status" value="1"/>
</dbReference>
<comment type="catalytic activity">
    <reaction evidence="10">
        <text>a beta-D-glucosylceramide + H2O = an N-acyl-sphingoid base + D-glucose</text>
        <dbReference type="Rhea" id="RHEA:81447"/>
        <dbReference type="ChEBI" id="CHEBI:4167"/>
        <dbReference type="ChEBI" id="CHEBI:15377"/>
        <dbReference type="ChEBI" id="CHEBI:83264"/>
        <dbReference type="ChEBI" id="CHEBI:83273"/>
    </reaction>
    <physiologicalReaction direction="left-to-right" evidence="10">
        <dbReference type="Rhea" id="RHEA:81448"/>
    </physiologicalReaction>
</comment>
<dbReference type="STRING" id="451379.A0A0N5B0T4"/>
<evidence type="ECO:0000256" key="1">
    <source>
        <dbReference type="ARBA" id="ARBA00001013"/>
    </source>
</evidence>
<dbReference type="InterPro" id="IPR033452">
    <property type="entry name" value="GH30_C"/>
</dbReference>
<evidence type="ECO:0000313" key="16">
    <source>
        <dbReference type="WBParaSite" id="SMUV_0001088601-mRNA-1"/>
    </source>
</evidence>
<dbReference type="GO" id="GO:0032006">
    <property type="term" value="P:regulation of TOR signaling"/>
    <property type="evidence" value="ECO:0007669"/>
    <property type="project" value="UniProtKB-ARBA"/>
</dbReference>
<feature type="domain" description="Glycosyl hydrolase family 30 TIM-barrel" evidence="13">
    <location>
        <begin position="83"/>
        <end position="418"/>
    </location>
</feature>
<evidence type="ECO:0000256" key="8">
    <source>
        <dbReference type="ARBA" id="ARBA00022919"/>
    </source>
</evidence>
<dbReference type="GO" id="GO:0004348">
    <property type="term" value="F:glucosylceramidase activity"/>
    <property type="evidence" value="ECO:0007669"/>
    <property type="project" value="UniProtKB-EC"/>
</dbReference>
<evidence type="ECO:0000256" key="9">
    <source>
        <dbReference type="ARBA" id="ARBA00023098"/>
    </source>
</evidence>
<evidence type="ECO:0000259" key="14">
    <source>
        <dbReference type="Pfam" id="PF17189"/>
    </source>
</evidence>
<accession>A0A0N5B0T4</accession>
<dbReference type="GO" id="GO:0030163">
    <property type="term" value="P:protein catabolic process"/>
    <property type="evidence" value="ECO:0007669"/>
    <property type="project" value="UniProtKB-ARBA"/>
</dbReference>
<sequence>LGDSEANDCIPKYYDQNRIVCVCNSTYCDNFPTTETLKQYQAIHFVSTKCGKRFYREFRNFSTVRKRSASVIKVNPQQKQQSIIGFGGAFTDAVGINILALSPGAQENLLRSYFGADGIQYSIARVPIASTDFSTHVYSYDDFPGDFDLKNFSLTAINLTDNNLKLLASPWSAPGWMKESGKMEGGTGLIGGINSSYHVTWANYYIKFLEEYAKNDIKYWGLTVQNEPSAGLIRSYRCDMNLCQTLKDFIKYHLGPKLKNSNVGKNIALMIMDDQRYNLPKWPLKVLNDTDASEYISGIAVHWYENFFLFPPSLLVETHNNHPNKFLLSTEACNGYLFWDRGPIYGSWIRGEKYAKDILENLQNWVSGWIDWNICLDLHGGPNWAQNFVDSPVLVNKTADEFYKQPMFYVMGHFSKFIRSGSTKVNASFPKGLNGAAFVTPSRQRVLVIVNQSDSKFDDVTIQDSTIAERLLTNVTIDPHSINTIIWDKVKS</sequence>
<dbReference type="GO" id="GO:0016241">
    <property type="term" value="P:regulation of macroautophagy"/>
    <property type="evidence" value="ECO:0007669"/>
    <property type="project" value="UniProtKB-ARBA"/>
</dbReference>
<dbReference type="SUPFAM" id="SSF51445">
    <property type="entry name" value="(Trans)glycosidases"/>
    <property type="match status" value="1"/>
</dbReference>
<evidence type="ECO:0000256" key="2">
    <source>
        <dbReference type="ARBA" id="ARBA00004760"/>
    </source>
</evidence>
<dbReference type="GO" id="GO:0007040">
    <property type="term" value="P:lysosome organization"/>
    <property type="evidence" value="ECO:0007669"/>
    <property type="project" value="UniProtKB-ARBA"/>
</dbReference>
<dbReference type="FunFam" id="3.20.20.80:FF:000030">
    <property type="entry name" value="Lysosomal acid glucosylceramidase"/>
    <property type="match status" value="1"/>
</dbReference>
<evidence type="ECO:0000313" key="15">
    <source>
        <dbReference type="Proteomes" id="UP000046393"/>
    </source>
</evidence>
<name>A0A0N5B0T4_9BILA</name>
<organism evidence="15 16">
    <name type="scientific">Syphacia muris</name>
    <dbReference type="NCBI Taxonomy" id="451379"/>
    <lineage>
        <taxon>Eukaryota</taxon>
        <taxon>Metazoa</taxon>
        <taxon>Ecdysozoa</taxon>
        <taxon>Nematoda</taxon>
        <taxon>Chromadorea</taxon>
        <taxon>Rhabditida</taxon>
        <taxon>Spirurina</taxon>
        <taxon>Oxyuridomorpha</taxon>
        <taxon>Oxyuroidea</taxon>
        <taxon>Oxyuridae</taxon>
        <taxon>Syphacia</taxon>
    </lineage>
</organism>
<dbReference type="GO" id="GO:0005774">
    <property type="term" value="C:vacuolar membrane"/>
    <property type="evidence" value="ECO:0007669"/>
    <property type="project" value="UniProtKB-ARBA"/>
</dbReference>
<evidence type="ECO:0000256" key="3">
    <source>
        <dbReference type="ARBA" id="ARBA00004991"/>
    </source>
</evidence>
<evidence type="ECO:0000256" key="6">
    <source>
        <dbReference type="ARBA" id="ARBA00022729"/>
    </source>
</evidence>
<dbReference type="GO" id="GO:0016758">
    <property type="term" value="F:hexosyltransferase activity"/>
    <property type="evidence" value="ECO:0007669"/>
    <property type="project" value="UniProtKB-ARBA"/>
</dbReference>
<evidence type="ECO:0000256" key="11">
    <source>
        <dbReference type="ARBA" id="ARBA00051345"/>
    </source>
</evidence>
<dbReference type="AlphaFoldDB" id="A0A0N5B0T4"/>
<dbReference type="GO" id="GO:0006914">
    <property type="term" value="P:autophagy"/>
    <property type="evidence" value="ECO:0007669"/>
    <property type="project" value="UniProtKB-ARBA"/>
</dbReference>
<dbReference type="InterPro" id="IPR001139">
    <property type="entry name" value="Glyco_hydro_30"/>
</dbReference>
<evidence type="ECO:0000256" key="5">
    <source>
        <dbReference type="ARBA" id="ARBA00012658"/>
    </source>
</evidence>
<keyword evidence="8 12" id="KW-0746">Sphingolipid metabolism</keyword>
<dbReference type="Proteomes" id="UP000046393">
    <property type="component" value="Unplaced"/>
</dbReference>
<comment type="similarity">
    <text evidence="4 12">Belongs to the glycosyl hydrolase 30 family.</text>
</comment>
<dbReference type="InterPro" id="IPR017853">
    <property type="entry name" value="GH"/>
</dbReference>
<reference evidence="16" key="1">
    <citation type="submission" date="2017-02" db="UniProtKB">
        <authorList>
            <consortium name="WormBaseParasite"/>
        </authorList>
    </citation>
    <scope>IDENTIFICATION</scope>
</reference>
<evidence type="ECO:0000259" key="13">
    <source>
        <dbReference type="Pfam" id="PF02055"/>
    </source>
</evidence>
<dbReference type="GO" id="GO:0005764">
    <property type="term" value="C:lysosome"/>
    <property type="evidence" value="ECO:0007669"/>
    <property type="project" value="UniProtKB-ARBA"/>
</dbReference>
<keyword evidence="6" id="KW-0732">Signal</keyword>
<dbReference type="GO" id="GO:0006066">
    <property type="term" value="P:alcohol metabolic process"/>
    <property type="evidence" value="ECO:0007669"/>
    <property type="project" value="UniProtKB-ARBA"/>
</dbReference>
<protein>
    <recommendedName>
        <fullName evidence="5 12">Glucosylceramidase</fullName>
        <ecNumber evidence="5 12">3.2.1.45</ecNumber>
    </recommendedName>
</protein>
<dbReference type="GO" id="GO:0051246">
    <property type="term" value="P:regulation of protein metabolic process"/>
    <property type="evidence" value="ECO:0007669"/>
    <property type="project" value="UniProtKB-ARBA"/>
</dbReference>
<dbReference type="EC" id="3.2.1.45" evidence="5 12"/>
<dbReference type="InterPro" id="IPR033453">
    <property type="entry name" value="Glyco_hydro_30_TIM-barrel"/>
</dbReference>
<feature type="domain" description="Glycosyl hydrolase family 30 beta sandwich" evidence="14">
    <location>
        <begin position="422"/>
        <end position="485"/>
    </location>
</feature>
<comment type="pathway">
    <text evidence="2">Lipid metabolism; sphingolipid metabolism.</text>
</comment>
<proteinExistence type="inferred from homology"/>
<dbReference type="GO" id="GO:0006680">
    <property type="term" value="P:glucosylceramide catabolic process"/>
    <property type="evidence" value="ECO:0007669"/>
    <property type="project" value="UniProtKB-ARBA"/>
</dbReference>
<comment type="pathway">
    <text evidence="3">Sphingolipid metabolism.</text>
</comment>
<evidence type="ECO:0000256" key="12">
    <source>
        <dbReference type="RuleBase" id="RU361188"/>
    </source>
</evidence>
<dbReference type="PRINTS" id="PR00843">
    <property type="entry name" value="GLHYDRLASE30"/>
</dbReference>
<dbReference type="GO" id="GO:0042391">
    <property type="term" value="P:regulation of membrane potential"/>
    <property type="evidence" value="ECO:0007669"/>
    <property type="project" value="UniProtKB-ARBA"/>
</dbReference>
<keyword evidence="7 12" id="KW-0378">Hydrolase</keyword>
<dbReference type="Gene3D" id="3.20.20.80">
    <property type="entry name" value="Glycosidases"/>
    <property type="match status" value="1"/>
</dbReference>
<dbReference type="GO" id="GO:0008202">
    <property type="term" value="P:steroid metabolic process"/>
    <property type="evidence" value="ECO:0007669"/>
    <property type="project" value="UniProtKB-ARBA"/>
</dbReference>
<dbReference type="Pfam" id="PF17189">
    <property type="entry name" value="Glyco_hydro_30C"/>
    <property type="match status" value="1"/>
</dbReference>
<dbReference type="SUPFAM" id="SSF51011">
    <property type="entry name" value="Glycosyl hydrolase domain"/>
    <property type="match status" value="1"/>
</dbReference>
<comment type="catalytic activity">
    <reaction evidence="11">
        <text>an N-acyl-1-beta-D-glucosyl-15-methylhexadecasphing-4-enine + H2O = an N-acyl-15-methylhexadecasphing-4-enine + D-glucose</text>
        <dbReference type="Rhea" id="RHEA:34755"/>
        <dbReference type="ChEBI" id="CHEBI:4167"/>
        <dbReference type="ChEBI" id="CHEBI:15377"/>
        <dbReference type="ChEBI" id="CHEBI:70815"/>
        <dbReference type="ChEBI" id="CHEBI:70846"/>
    </reaction>
    <physiologicalReaction direction="left-to-right" evidence="11">
        <dbReference type="Rhea" id="RHEA:34756"/>
    </physiologicalReaction>
</comment>
<dbReference type="PANTHER" id="PTHR11069:SF23">
    <property type="entry name" value="LYSOSOMAL ACID GLUCOSYLCERAMIDASE"/>
    <property type="match status" value="1"/>
</dbReference>
<dbReference type="Pfam" id="PF02055">
    <property type="entry name" value="Glyco_hydro_30"/>
    <property type="match status" value="1"/>
</dbReference>
<keyword evidence="12" id="KW-0326">Glycosidase</keyword>
<evidence type="ECO:0000256" key="4">
    <source>
        <dbReference type="ARBA" id="ARBA00005382"/>
    </source>
</evidence>